<sequence length="439" mass="48586">MRWSEHAIWWQVYPLGFTGAEPQALPPDAPPVHRLSHIADWLDHLVGLGCNGLALGPVFASETHGYDTVDHLRIDTRLGTEEDLRRLVDQAAERGVRIVLDGVFNHVGRGFPAFADVDARGRDSRYATWFTVDPATGDYRTFEGHHRLVALNHEEPAVADHVVEVMCHWLELGIAGWRLDAAYTVPQAFWRTVTDRVRARFPDVWFVGEVIHGDYAAFVDKGGLDSVTQYELWKALWSSCNDRNLYELAWALDRHNALLDAFVPMTFLGNHDVTRIASRLADERHLAPTLAVLLTLGGHPSVYSGDEQAFRGVKEERVGGDDAVRPAFPPLPSGLAPYGAAHQRLHQQLIGLRRRHPWLTRARSTVRLLTNTTLVYTLSDGRQSLAVALSLGEDPVRLPLPDGDWRHAVGPGSVDRGEAELPTAGWLVATAAGPIAEAG</sequence>
<accession>A0ABV6ULF7</accession>
<organism evidence="4 5">
    <name type="scientific">Streptacidiphilus cavernicola</name>
    <dbReference type="NCBI Taxonomy" id="3342716"/>
    <lineage>
        <taxon>Bacteria</taxon>
        <taxon>Bacillati</taxon>
        <taxon>Actinomycetota</taxon>
        <taxon>Actinomycetes</taxon>
        <taxon>Kitasatosporales</taxon>
        <taxon>Streptomycetaceae</taxon>
        <taxon>Streptacidiphilus</taxon>
    </lineage>
</organism>
<dbReference type="SUPFAM" id="SSF51445">
    <property type="entry name" value="(Trans)glycosidases"/>
    <property type="match status" value="1"/>
</dbReference>
<dbReference type="PANTHER" id="PTHR10357">
    <property type="entry name" value="ALPHA-AMYLASE FAMILY MEMBER"/>
    <property type="match status" value="1"/>
</dbReference>
<dbReference type="PANTHER" id="PTHR10357:SF210">
    <property type="entry name" value="MALTODEXTRIN GLUCOSIDASE"/>
    <property type="match status" value="1"/>
</dbReference>
<dbReference type="CDD" id="cd11354">
    <property type="entry name" value="AmyAc_bac_CMD_like"/>
    <property type="match status" value="1"/>
</dbReference>
<evidence type="ECO:0000256" key="1">
    <source>
        <dbReference type="ARBA" id="ARBA00022801"/>
    </source>
</evidence>
<evidence type="ECO:0000259" key="3">
    <source>
        <dbReference type="SMART" id="SM00642"/>
    </source>
</evidence>
<keyword evidence="5" id="KW-1185">Reference proteome</keyword>
<dbReference type="Proteomes" id="UP001592528">
    <property type="component" value="Unassembled WGS sequence"/>
</dbReference>
<dbReference type="Pfam" id="PF00128">
    <property type="entry name" value="Alpha-amylase"/>
    <property type="match status" value="1"/>
</dbReference>
<evidence type="ECO:0000256" key="2">
    <source>
        <dbReference type="ARBA" id="ARBA00023295"/>
    </source>
</evidence>
<gene>
    <name evidence="4" type="ORF">ACEZDJ_13485</name>
</gene>
<dbReference type="InterPro" id="IPR017853">
    <property type="entry name" value="GH"/>
</dbReference>
<protein>
    <submittedName>
        <fullName evidence="4">Alpha-amylase family protein</fullName>
    </submittedName>
</protein>
<dbReference type="RefSeq" id="WP_030258871.1">
    <property type="nucleotide sequence ID" value="NZ_JBHEZZ010000006.1"/>
</dbReference>
<dbReference type="InterPro" id="IPR006047">
    <property type="entry name" value="GH13_cat_dom"/>
</dbReference>
<dbReference type="EMBL" id="JBHEZZ010000006">
    <property type="protein sequence ID" value="MFC1402298.1"/>
    <property type="molecule type" value="Genomic_DNA"/>
</dbReference>
<reference evidence="4 5" key="1">
    <citation type="submission" date="2024-09" db="EMBL/GenBank/DDBJ databases">
        <authorList>
            <person name="Lee S.D."/>
        </authorList>
    </citation>
    <scope>NUCLEOTIDE SEQUENCE [LARGE SCALE GENOMIC DNA]</scope>
    <source>
        <strain evidence="4 5">N1-5</strain>
    </source>
</reference>
<comment type="caution">
    <text evidence="4">The sequence shown here is derived from an EMBL/GenBank/DDBJ whole genome shotgun (WGS) entry which is preliminary data.</text>
</comment>
<evidence type="ECO:0000313" key="4">
    <source>
        <dbReference type="EMBL" id="MFC1402298.1"/>
    </source>
</evidence>
<name>A0ABV6ULF7_9ACTN</name>
<dbReference type="SMART" id="SM00642">
    <property type="entry name" value="Aamy"/>
    <property type="match status" value="1"/>
</dbReference>
<evidence type="ECO:0000313" key="5">
    <source>
        <dbReference type="Proteomes" id="UP001592528"/>
    </source>
</evidence>
<keyword evidence="1" id="KW-0378">Hydrolase</keyword>
<dbReference type="Gene3D" id="3.20.20.80">
    <property type="entry name" value="Glycosidases"/>
    <property type="match status" value="1"/>
</dbReference>
<feature type="domain" description="Glycosyl hydrolase family 13 catalytic" evidence="3">
    <location>
        <begin position="11"/>
        <end position="353"/>
    </location>
</feature>
<keyword evidence="2" id="KW-0326">Glycosidase</keyword>
<proteinExistence type="predicted"/>